<evidence type="ECO:0000313" key="1">
    <source>
        <dbReference type="EMBL" id="VVA93748.1"/>
    </source>
</evidence>
<keyword evidence="2" id="KW-1185">Reference proteome</keyword>
<protein>
    <submittedName>
        <fullName evidence="1">Uncharacterized protein</fullName>
    </submittedName>
</protein>
<accession>A0A565AWG0</accession>
<dbReference type="EMBL" id="CABITT030000002">
    <property type="protein sequence ID" value="VVA93748.1"/>
    <property type="molecule type" value="Genomic_DNA"/>
</dbReference>
<reference evidence="1" key="1">
    <citation type="submission" date="2019-07" db="EMBL/GenBank/DDBJ databases">
        <authorList>
            <person name="Dittberner H."/>
        </authorList>
    </citation>
    <scope>NUCLEOTIDE SEQUENCE [LARGE SCALE GENOMIC DNA]</scope>
</reference>
<dbReference type="AlphaFoldDB" id="A0A565AWG0"/>
<evidence type="ECO:0000313" key="2">
    <source>
        <dbReference type="Proteomes" id="UP000489600"/>
    </source>
</evidence>
<gene>
    <name evidence="1" type="ORF">ANE_LOCUS4193</name>
</gene>
<sequence length="66" mass="7243">MGLRCRSHRLQPCVWNLQPDPKLTSKHTEAEEVAVKVTAHGNKIPAHVPTSQPPAKAADTCMVFRG</sequence>
<organism evidence="1 2">
    <name type="scientific">Arabis nemorensis</name>
    <dbReference type="NCBI Taxonomy" id="586526"/>
    <lineage>
        <taxon>Eukaryota</taxon>
        <taxon>Viridiplantae</taxon>
        <taxon>Streptophyta</taxon>
        <taxon>Embryophyta</taxon>
        <taxon>Tracheophyta</taxon>
        <taxon>Spermatophyta</taxon>
        <taxon>Magnoliopsida</taxon>
        <taxon>eudicotyledons</taxon>
        <taxon>Gunneridae</taxon>
        <taxon>Pentapetalae</taxon>
        <taxon>rosids</taxon>
        <taxon>malvids</taxon>
        <taxon>Brassicales</taxon>
        <taxon>Brassicaceae</taxon>
        <taxon>Arabideae</taxon>
        <taxon>Arabis</taxon>
    </lineage>
</organism>
<proteinExistence type="predicted"/>
<comment type="caution">
    <text evidence="1">The sequence shown here is derived from an EMBL/GenBank/DDBJ whole genome shotgun (WGS) entry which is preliminary data.</text>
</comment>
<name>A0A565AWG0_9BRAS</name>
<dbReference type="Proteomes" id="UP000489600">
    <property type="component" value="Unassembled WGS sequence"/>
</dbReference>